<evidence type="ECO:0000313" key="3">
    <source>
        <dbReference type="EMBL" id="KAK3344958.1"/>
    </source>
</evidence>
<keyword evidence="2" id="KW-0472">Membrane</keyword>
<evidence type="ECO:0000256" key="1">
    <source>
        <dbReference type="SAM" id="MobiDB-lite"/>
    </source>
</evidence>
<accession>A0AAE0JFC6</accession>
<name>A0AAE0JFC6_9PEZI</name>
<dbReference type="Proteomes" id="UP001278500">
    <property type="component" value="Unassembled WGS sequence"/>
</dbReference>
<keyword evidence="2" id="KW-0812">Transmembrane</keyword>
<keyword evidence="4" id="KW-1185">Reference proteome</keyword>
<protein>
    <submittedName>
        <fullName evidence="3">Uncharacterized protein</fullName>
    </submittedName>
</protein>
<dbReference type="RefSeq" id="XP_062681571.1">
    <property type="nucleotide sequence ID" value="XM_062831011.1"/>
</dbReference>
<dbReference type="AlphaFoldDB" id="A0AAE0JFC6"/>
<gene>
    <name evidence="3" type="ORF">B0H65DRAFT_588670</name>
</gene>
<dbReference type="EMBL" id="JAUEPP010000004">
    <property type="protein sequence ID" value="KAK3344958.1"/>
    <property type="molecule type" value="Genomic_DNA"/>
</dbReference>
<dbReference type="Pfam" id="PF23670">
    <property type="entry name" value="PIGBOS1"/>
    <property type="match status" value="1"/>
</dbReference>
<reference evidence="3" key="2">
    <citation type="submission" date="2023-06" db="EMBL/GenBank/DDBJ databases">
        <authorList>
            <consortium name="Lawrence Berkeley National Laboratory"/>
            <person name="Haridas S."/>
            <person name="Hensen N."/>
            <person name="Bonometti L."/>
            <person name="Westerberg I."/>
            <person name="Brannstrom I.O."/>
            <person name="Guillou S."/>
            <person name="Cros-Aarteil S."/>
            <person name="Calhoun S."/>
            <person name="Kuo A."/>
            <person name="Mondo S."/>
            <person name="Pangilinan J."/>
            <person name="Riley R."/>
            <person name="Labutti K."/>
            <person name="Andreopoulos B."/>
            <person name="Lipzen A."/>
            <person name="Chen C."/>
            <person name="Yanf M."/>
            <person name="Daum C."/>
            <person name="Ng V."/>
            <person name="Clum A."/>
            <person name="Steindorff A."/>
            <person name="Ohm R."/>
            <person name="Martin F."/>
            <person name="Silar P."/>
            <person name="Natvig D."/>
            <person name="Lalanne C."/>
            <person name="Gautier V."/>
            <person name="Ament-Velasquez S.L."/>
            <person name="Kruys A."/>
            <person name="Hutchinson M.I."/>
            <person name="Powell A.J."/>
            <person name="Barry K."/>
            <person name="Miller A.N."/>
            <person name="Grigoriev I.V."/>
            <person name="Debuchy R."/>
            <person name="Gladieux P."/>
            <person name="Thoren M.H."/>
            <person name="Johannesson H."/>
        </authorList>
    </citation>
    <scope>NUCLEOTIDE SEQUENCE</scope>
    <source>
        <strain evidence="3">CBS 560.94</strain>
    </source>
</reference>
<sequence>MLNGRKIITIGLVVTFGIVNGYYTFAPSLREEKEKCEGLNLGPPAKPSPYETKKQESEKRE</sequence>
<organism evidence="3 4">
    <name type="scientific">Neurospora tetraspora</name>
    <dbReference type="NCBI Taxonomy" id="94610"/>
    <lineage>
        <taxon>Eukaryota</taxon>
        <taxon>Fungi</taxon>
        <taxon>Dikarya</taxon>
        <taxon>Ascomycota</taxon>
        <taxon>Pezizomycotina</taxon>
        <taxon>Sordariomycetes</taxon>
        <taxon>Sordariomycetidae</taxon>
        <taxon>Sordariales</taxon>
        <taxon>Sordariaceae</taxon>
        <taxon>Neurospora</taxon>
    </lineage>
</organism>
<evidence type="ECO:0000256" key="2">
    <source>
        <dbReference type="SAM" id="Phobius"/>
    </source>
</evidence>
<dbReference type="InterPro" id="IPR057394">
    <property type="entry name" value="PIGBOS1"/>
</dbReference>
<proteinExistence type="predicted"/>
<comment type="caution">
    <text evidence="3">The sequence shown here is derived from an EMBL/GenBank/DDBJ whole genome shotgun (WGS) entry which is preliminary data.</text>
</comment>
<feature type="transmembrane region" description="Helical" evidence="2">
    <location>
        <begin position="7"/>
        <end position="25"/>
    </location>
</feature>
<dbReference type="GeneID" id="87868165"/>
<reference evidence="3" key="1">
    <citation type="journal article" date="2023" name="Mol. Phylogenet. Evol.">
        <title>Genome-scale phylogeny and comparative genomics of the fungal order Sordariales.</title>
        <authorList>
            <person name="Hensen N."/>
            <person name="Bonometti L."/>
            <person name="Westerberg I."/>
            <person name="Brannstrom I.O."/>
            <person name="Guillou S."/>
            <person name="Cros-Aarteil S."/>
            <person name="Calhoun S."/>
            <person name="Haridas S."/>
            <person name="Kuo A."/>
            <person name="Mondo S."/>
            <person name="Pangilinan J."/>
            <person name="Riley R."/>
            <person name="LaButti K."/>
            <person name="Andreopoulos B."/>
            <person name="Lipzen A."/>
            <person name="Chen C."/>
            <person name="Yan M."/>
            <person name="Daum C."/>
            <person name="Ng V."/>
            <person name="Clum A."/>
            <person name="Steindorff A."/>
            <person name="Ohm R.A."/>
            <person name="Martin F."/>
            <person name="Silar P."/>
            <person name="Natvig D.O."/>
            <person name="Lalanne C."/>
            <person name="Gautier V."/>
            <person name="Ament-Velasquez S.L."/>
            <person name="Kruys A."/>
            <person name="Hutchinson M.I."/>
            <person name="Powell A.J."/>
            <person name="Barry K."/>
            <person name="Miller A.N."/>
            <person name="Grigoriev I.V."/>
            <person name="Debuchy R."/>
            <person name="Gladieux P."/>
            <person name="Hiltunen Thoren M."/>
            <person name="Johannesson H."/>
        </authorList>
    </citation>
    <scope>NUCLEOTIDE SEQUENCE</scope>
    <source>
        <strain evidence="3">CBS 560.94</strain>
    </source>
</reference>
<evidence type="ECO:0000313" key="4">
    <source>
        <dbReference type="Proteomes" id="UP001278500"/>
    </source>
</evidence>
<keyword evidence="2" id="KW-1133">Transmembrane helix</keyword>
<feature type="region of interest" description="Disordered" evidence="1">
    <location>
        <begin position="36"/>
        <end position="61"/>
    </location>
</feature>
<feature type="compositionally biased region" description="Basic and acidic residues" evidence="1">
    <location>
        <begin position="51"/>
        <end position="61"/>
    </location>
</feature>